<evidence type="ECO:0000313" key="2">
    <source>
        <dbReference type="EMBL" id="SDQ04561.1"/>
    </source>
</evidence>
<organism evidence="2 3">
    <name type="scientific">Halopelagius longus</name>
    <dbReference type="NCBI Taxonomy" id="1236180"/>
    <lineage>
        <taxon>Archaea</taxon>
        <taxon>Methanobacteriati</taxon>
        <taxon>Methanobacteriota</taxon>
        <taxon>Stenosarchaea group</taxon>
        <taxon>Halobacteria</taxon>
        <taxon>Halobacteriales</taxon>
        <taxon>Haloferacaceae</taxon>
    </lineage>
</organism>
<keyword evidence="1" id="KW-1133">Transmembrane helix</keyword>
<accession>A0A1H0XP09</accession>
<evidence type="ECO:0000256" key="1">
    <source>
        <dbReference type="SAM" id="Phobius"/>
    </source>
</evidence>
<feature type="transmembrane region" description="Helical" evidence="1">
    <location>
        <begin position="160"/>
        <end position="184"/>
    </location>
</feature>
<keyword evidence="1" id="KW-0472">Membrane</keyword>
<proteinExistence type="predicted"/>
<dbReference type="SUPFAM" id="SSF46785">
    <property type="entry name" value="Winged helix' DNA-binding domain"/>
    <property type="match status" value="1"/>
</dbReference>
<keyword evidence="1" id="KW-0812">Transmembrane</keyword>
<dbReference type="Proteomes" id="UP000199289">
    <property type="component" value="Unassembled WGS sequence"/>
</dbReference>
<feature type="transmembrane region" description="Helical" evidence="1">
    <location>
        <begin position="124"/>
        <end position="148"/>
    </location>
</feature>
<sequence>MPTQRMSDGLPDVPEWIDEKIDVNERRETQDHHIVDAIQTAPRPFVSVKYLMNKLGMSRQGVKDRLDLLEEIDVVSSCQGANGRVYWVTNQVSKWPVPPDVEVGPKKSDETTVSEFISQTHVQLAVIALFIGVGGSFLITVFLTSTALSVEIPYEVMDGIVLLGFLSSLFSVLFMFVAGVYWLFDRVQRHESPGLGS</sequence>
<gene>
    <name evidence="2" type="ORF">SAMN05216278_0045</name>
</gene>
<name>A0A1H0XP09_9EURY</name>
<dbReference type="AlphaFoldDB" id="A0A1H0XP09"/>
<dbReference type="InterPro" id="IPR036390">
    <property type="entry name" value="WH_DNA-bd_sf"/>
</dbReference>
<dbReference type="EMBL" id="FNKQ01000001">
    <property type="protein sequence ID" value="SDQ04561.1"/>
    <property type="molecule type" value="Genomic_DNA"/>
</dbReference>
<reference evidence="3" key="1">
    <citation type="submission" date="2016-10" db="EMBL/GenBank/DDBJ databases">
        <authorList>
            <person name="Varghese N."/>
            <person name="Submissions S."/>
        </authorList>
    </citation>
    <scope>NUCLEOTIDE SEQUENCE [LARGE SCALE GENOMIC DNA]</scope>
    <source>
        <strain evidence="3">CGMCC 1.12397</strain>
    </source>
</reference>
<protein>
    <submittedName>
        <fullName evidence="2">Uncharacterized protein</fullName>
    </submittedName>
</protein>
<evidence type="ECO:0000313" key="3">
    <source>
        <dbReference type="Proteomes" id="UP000199289"/>
    </source>
</evidence>